<dbReference type="GO" id="GO:0005524">
    <property type="term" value="F:ATP binding"/>
    <property type="evidence" value="ECO:0007669"/>
    <property type="project" value="UniProtKB-KW"/>
</dbReference>
<dbReference type="InterPro" id="IPR003439">
    <property type="entry name" value="ABC_transporter-like_ATP-bd"/>
</dbReference>
<dbReference type="GO" id="GO:0016887">
    <property type="term" value="F:ATP hydrolysis activity"/>
    <property type="evidence" value="ECO:0007669"/>
    <property type="project" value="InterPro"/>
</dbReference>
<dbReference type="EMBL" id="JAHHGZ010000053">
    <property type="protein sequence ID" value="MBW4671750.1"/>
    <property type="molecule type" value="Genomic_DNA"/>
</dbReference>
<dbReference type="CDD" id="cd03224">
    <property type="entry name" value="ABC_TM1139_LivF_branched"/>
    <property type="match status" value="1"/>
</dbReference>
<dbReference type="PROSITE" id="PS50893">
    <property type="entry name" value="ABC_TRANSPORTER_2"/>
    <property type="match status" value="1"/>
</dbReference>
<dbReference type="GO" id="GO:0015807">
    <property type="term" value="P:L-amino acid transport"/>
    <property type="evidence" value="ECO:0007669"/>
    <property type="project" value="TreeGrafter"/>
</dbReference>
<feature type="domain" description="ABC transporter" evidence="6">
    <location>
        <begin position="15"/>
        <end position="245"/>
    </location>
</feature>
<proteinExistence type="inferred from homology"/>
<dbReference type="Pfam" id="PF00005">
    <property type="entry name" value="ABC_tran"/>
    <property type="match status" value="1"/>
</dbReference>
<organism evidence="7 8">
    <name type="scientific">Cyanomargarita calcarea GSE-NOS-MK-12-04C</name>
    <dbReference type="NCBI Taxonomy" id="2839659"/>
    <lineage>
        <taxon>Bacteria</taxon>
        <taxon>Bacillati</taxon>
        <taxon>Cyanobacteriota</taxon>
        <taxon>Cyanophyceae</taxon>
        <taxon>Nostocales</taxon>
        <taxon>Cyanomargaritaceae</taxon>
        <taxon>Cyanomargarita</taxon>
    </lineage>
</organism>
<evidence type="ECO:0000256" key="2">
    <source>
        <dbReference type="ARBA" id="ARBA00022448"/>
    </source>
</evidence>
<gene>
    <name evidence="7" type="ORF">KME60_31090</name>
</gene>
<accession>A0A951QTC1</accession>
<dbReference type="Proteomes" id="UP000729701">
    <property type="component" value="Unassembled WGS sequence"/>
</dbReference>
<keyword evidence="4 7" id="KW-0067">ATP-binding</keyword>
<dbReference type="PANTHER" id="PTHR43820">
    <property type="entry name" value="HIGH-AFFINITY BRANCHED-CHAIN AMINO ACID TRANSPORT ATP-BINDING PROTEIN LIVF"/>
    <property type="match status" value="1"/>
</dbReference>
<dbReference type="InterPro" id="IPR027417">
    <property type="entry name" value="P-loop_NTPase"/>
</dbReference>
<dbReference type="AlphaFoldDB" id="A0A951QTC1"/>
<name>A0A951QTC1_9CYAN</name>
<dbReference type="Gene3D" id="3.40.50.300">
    <property type="entry name" value="P-loop containing nucleotide triphosphate hydrolases"/>
    <property type="match status" value="1"/>
</dbReference>
<evidence type="ECO:0000256" key="1">
    <source>
        <dbReference type="ARBA" id="ARBA00005417"/>
    </source>
</evidence>
<evidence type="ECO:0000313" key="8">
    <source>
        <dbReference type="Proteomes" id="UP000729701"/>
    </source>
</evidence>
<dbReference type="GO" id="GO:0015658">
    <property type="term" value="F:branched-chain amino acid transmembrane transporter activity"/>
    <property type="evidence" value="ECO:0007669"/>
    <property type="project" value="InterPro"/>
</dbReference>
<dbReference type="SMART" id="SM00382">
    <property type="entry name" value="AAA"/>
    <property type="match status" value="1"/>
</dbReference>
<evidence type="ECO:0000313" key="7">
    <source>
        <dbReference type="EMBL" id="MBW4671750.1"/>
    </source>
</evidence>
<keyword evidence="5" id="KW-0029">Amino-acid transport</keyword>
<evidence type="ECO:0000256" key="5">
    <source>
        <dbReference type="ARBA" id="ARBA00022970"/>
    </source>
</evidence>
<dbReference type="InterPro" id="IPR052156">
    <property type="entry name" value="BCAA_Transport_ATP-bd_LivF"/>
</dbReference>
<keyword evidence="2" id="KW-0813">Transport</keyword>
<dbReference type="PROSITE" id="PS00211">
    <property type="entry name" value="ABC_TRANSPORTER_1"/>
    <property type="match status" value="1"/>
</dbReference>
<dbReference type="InterPro" id="IPR017871">
    <property type="entry name" value="ABC_transporter-like_CS"/>
</dbReference>
<evidence type="ECO:0000256" key="3">
    <source>
        <dbReference type="ARBA" id="ARBA00022741"/>
    </source>
</evidence>
<comment type="similarity">
    <text evidence="1">Belongs to the ABC transporter superfamily.</text>
</comment>
<dbReference type="PIRSF" id="PIRSF039137">
    <property type="entry name" value="ABC_branched_ATPase"/>
    <property type="match status" value="1"/>
</dbReference>
<evidence type="ECO:0000259" key="6">
    <source>
        <dbReference type="PROSITE" id="PS50893"/>
    </source>
</evidence>
<sequence length="246" mass="26975">MGREIFNNKQEFKILELEEVCVNYGGIQALENINVVVQKGEVVTLIGANGAGKTTTLRAISKVVNPKSGKIIYSGRNITSYPVHEVVKLGIAHCPEGRRVLAKQTVFDNLLLGGYIRSNQVEVKQDIQRQFDLFPRLAQRRNQLAGTLSGGEQQMLAIARALMSRPQLLLLDEPSLGLAPAIVREIFNIIENLRVTGVTILLVEQNANLALQIADRGYVLEAGCITLTGAASELISDERVRKAYLG</sequence>
<evidence type="ECO:0000256" key="4">
    <source>
        <dbReference type="ARBA" id="ARBA00022840"/>
    </source>
</evidence>
<dbReference type="InterPro" id="IPR030660">
    <property type="entry name" value="ABC_branched_ATPase_LivF/BraG"/>
</dbReference>
<keyword evidence="3" id="KW-0547">Nucleotide-binding</keyword>
<reference evidence="7" key="2">
    <citation type="journal article" date="2022" name="Microbiol. Resour. Announc.">
        <title>Metagenome Sequencing to Explore Phylogenomics of Terrestrial Cyanobacteria.</title>
        <authorList>
            <person name="Ward R.D."/>
            <person name="Stajich J.E."/>
            <person name="Johansen J.R."/>
            <person name="Huntemann M."/>
            <person name="Clum A."/>
            <person name="Foster B."/>
            <person name="Foster B."/>
            <person name="Roux S."/>
            <person name="Palaniappan K."/>
            <person name="Varghese N."/>
            <person name="Mukherjee S."/>
            <person name="Reddy T.B.K."/>
            <person name="Daum C."/>
            <person name="Copeland A."/>
            <person name="Chen I.A."/>
            <person name="Ivanova N.N."/>
            <person name="Kyrpides N.C."/>
            <person name="Shapiro N."/>
            <person name="Eloe-Fadrosh E.A."/>
            <person name="Pietrasiak N."/>
        </authorList>
    </citation>
    <scope>NUCLEOTIDE SEQUENCE</scope>
    <source>
        <strain evidence="7">GSE-NOS-MK-12-04C</strain>
    </source>
</reference>
<reference evidence="7" key="1">
    <citation type="submission" date="2021-05" db="EMBL/GenBank/DDBJ databases">
        <authorList>
            <person name="Pietrasiak N."/>
            <person name="Ward R."/>
            <person name="Stajich J.E."/>
            <person name="Kurbessoian T."/>
        </authorList>
    </citation>
    <scope>NUCLEOTIDE SEQUENCE</scope>
    <source>
        <strain evidence="7">GSE-NOS-MK-12-04C</strain>
    </source>
</reference>
<dbReference type="PANTHER" id="PTHR43820:SF3">
    <property type="entry name" value="BRANCHED-CHAIN AMINO ACID TRANSPORT SYSTEM,ATP-BINDING PROTEIN"/>
    <property type="match status" value="1"/>
</dbReference>
<comment type="caution">
    <text evidence="7">The sequence shown here is derived from an EMBL/GenBank/DDBJ whole genome shotgun (WGS) entry which is preliminary data.</text>
</comment>
<protein>
    <submittedName>
        <fullName evidence="7">ABC transporter ATP-binding protein</fullName>
    </submittedName>
</protein>
<dbReference type="SUPFAM" id="SSF52540">
    <property type="entry name" value="P-loop containing nucleoside triphosphate hydrolases"/>
    <property type="match status" value="1"/>
</dbReference>
<dbReference type="InterPro" id="IPR003593">
    <property type="entry name" value="AAA+_ATPase"/>
</dbReference>